<keyword evidence="10" id="KW-1185">Reference proteome</keyword>
<feature type="domain" description="C2H2-type" evidence="8">
    <location>
        <begin position="81"/>
        <end position="108"/>
    </location>
</feature>
<organism evidence="9 10">
    <name type="scientific">Acanthosepion pharaonis</name>
    <name type="common">Pharaoh cuttlefish</name>
    <name type="synonym">Sepia pharaonis</name>
    <dbReference type="NCBI Taxonomy" id="158019"/>
    <lineage>
        <taxon>Eukaryota</taxon>
        <taxon>Metazoa</taxon>
        <taxon>Spiralia</taxon>
        <taxon>Lophotrochozoa</taxon>
        <taxon>Mollusca</taxon>
        <taxon>Cephalopoda</taxon>
        <taxon>Coleoidea</taxon>
        <taxon>Decapodiformes</taxon>
        <taxon>Sepiida</taxon>
        <taxon>Sepiina</taxon>
        <taxon>Sepiidae</taxon>
        <taxon>Acanthosepion</taxon>
    </lineage>
</organism>
<dbReference type="FunFam" id="3.30.160.60:FF:000100">
    <property type="entry name" value="Zinc finger 45-like"/>
    <property type="match status" value="1"/>
</dbReference>
<keyword evidence="2" id="KW-0479">Metal-binding</keyword>
<evidence type="ECO:0000256" key="6">
    <source>
        <dbReference type="ARBA" id="ARBA00023242"/>
    </source>
</evidence>
<reference evidence="9" key="1">
    <citation type="submission" date="2021-01" db="EMBL/GenBank/DDBJ databases">
        <authorList>
            <person name="Li R."/>
            <person name="Bekaert M."/>
        </authorList>
    </citation>
    <scope>NUCLEOTIDE SEQUENCE</scope>
    <source>
        <strain evidence="9">Farmed</strain>
    </source>
</reference>
<feature type="domain" description="C2H2-type" evidence="8">
    <location>
        <begin position="109"/>
        <end position="136"/>
    </location>
</feature>
<dbReference type="OrthoDB" id="6249959at2759"/>
<feature type="domain" description="C2H2-type" evidence="8">
    <location>
        <begin position="138"/>
        <end position="166"/>
    </location>
</feature>
<dbReference type="GO" id="GO:0005634">
    <property type="term" value="C:nucleus"/>
    <property type="evidence" value="ECO:0007669"/>
    <property type="project" value="UniProtKB-SubCell"/>
</dbReference>
<evidence type="ECO:0000256" key="3">
    <source>
        <dbReference type="ARBA" id="ARBA00022737"/>
    </source>
</evidence>
<dbReference type="Pfam" id="PF00096">
    <property type="entry name" value="zf-C2H2"/>
    <property type="match status" value="3"/>
</dbReference>
<name>A0A812EWL1_ACAPH</name>
<dbReference type="SMART" id="SM00355">
    <property type="entry name" value="ZnF_C2H2"/>
    <property type="match status" value="3"/>
</dbReference>
<evidence type="ECO:0000313" key="10">
    <source>
        <dbReference type="Proteomes" id="UP000597762"/>
    </source>
</evidence>
<evidence type="ECO:0000313" key="9">
    <source>
        <dbReference type="EMBL" id="CAE1332052.1"/>
    </source>
</evidence>
<dbReference type="InterPro" id="IPR036236">
    <property type="entry name" value="Znf_C2H2_sf"/>
</dbReference>
<evidence type="ECO:0000256" key="5">
    <source>
        <dbReference type="ARBA" id="ARBA00022833"/>
    </source>
</evidence>
<keyword evidence="6" id="KW-0539">Nucleus</keyword>
<dbReference type="Gene3D" id="3.30.160.60">
    <property type="entry name" value="Classic Zinc Finger"/>
    <property type="match status" value="2"/>
</dbReference>
<keyword evidence="4 7" id="KW-0863">Zinc-finger</keyword>
<dbReference type="AlphaFoldDB" id="A0A812EWL1"/>
<dbReference type="Proteomes" id="UP000597762">
    <property type="component" value="Unassembled WGS sequence"/>
</dbReference>
<proteinExistence type="predicted"/>
<accession>A0A812EWL1</accession>
<protein>
    <recommendedName>
        <fullName evidence="8">C2H2-type domain-containing protein</fullName>
    </recommendedName>
</protein>
<keyword evidence="3" id="KW-0677">Repeat</keyword>
<dbReference type="EMBL" id="CAHIKZ030005625">
    <property type="protein sequence ID" value="CAE1332052.1"/>
    <property type="molecule type" value="Genomic_DNA"/>
</dbReference>
<dbReference type="PROSITE" id="PS00028">
    <property type="entry name" value="ZINC_FINGER_C2H2_1"/>
    <property type="match status" value="3"/>
</dbReference>
<dbReference type="GO" id="GO:0008270">
    <property type="term" value="F:zinc ion binding"/>
    <property type="evidence" value="ECO:0007669"/>
    <property type="project" value="UniProtKB-KW"/>
</dbReference>
<evidence type="ECO:0000256" key="1">
    <source>
        <dbReference type="ARBA" id="ARBA00004123"/>
    </source>
</evidence>
<dbReference type="GO" id="GO:0000981">
    <property type="term" value="F:DNA-binding transcription factor activity, RNA polymerase II-specific"/>
    <property type="evidence" value="ECO:0007669"/>
    <property type="project" value="TreeGrafter"/>
</dbReference>
<comment type="caution">
    <text evidence="9">The sequence shown here is derived from an EMBL/GenBank/DDBJ whole genome shotgun (WGS) entry which is preliminary data.</text>
</comment>
<evidence type="ECO:0000256" key="2">
    <source>
        <dbReference type="ARBA" id="ARBA00022723"/>
    </source>
</evidence>
<keyword evidence="5" id="KW-0862">Zinc</keyword>
<sequence>MIFFFKIHSIDKSLSIFLSFSRNSATLHPTPSADYYIPLFSRHSQLLQLIPKIHSLLHFFSHISHLVPPKLVYFHPPGTKYSCPVCKKTFALSKNLTIHIRSHSVQKPFECPVCKKKFTKKENQKAHLKTHVADVKPILCPVCGQIFSKRSLMKEHMSNIHVMHQENQVLQGTGMSASTSTGRTDYCDTNGDNLNLFQLSPPFYTPSSGYTLSLPYCTIYKLFPNYQ</sequence>
<dbReference type="SUPFAM" id="SSF57667">
    <property type="entry name" value="beta-beta-alpha zinc fingers"/>
    <property type="match status" value="2"/>
</dbReference>
<dbReference type="InterPro" id="IPR013087">
    <property type="entry name" value="Znf_C2H2_type"/>
</dbReference>
<evidence type="ECO:0000256" key="7">
    <source>
        <dbReference type="PROSITE-ProRule" id="PRU00042"/>
    </source>
</evidence>
<evidence type="ECO:0000256" key="4">
    <source>
        <dbReference type="ARBA" id="ARBA00022771"/>
    </source>
</evidence>
<comment type="subcellular location">
    <subcellularLocation>
        <location evidence="1">Nucleus</location>
    </subcellularLocation>
</comment>
<evidence type="ECO:0000259" key="8">
    <source>
        <dbReference type="PROSITE" id="PS50157"/>
    </source>
</evidence>
<gene>
    <name evidence="9" type="ORF">SPHA_81148</name>
</gene>
<dbReference type="PANTHER" id="PTHR24394:SF29">
    <property type="entry name" value="MYONEURIN"/>
    <property type="match status" value="1"/>
</dbReference>
<dbReference type="FunFam" id="3.30.160.60:FF:000065">
    <property type="entry name" value="B-cell CLL/lymphoma 6, member B"/>
    <property type="match status" value="1"/>
</dbReference>
<dbReference type="PROSITE" id="PS50157">
    <property type="entry name" value="ZINC_FINGER_C2H2_2"/>
    <property type="match status" value="3"/>
</dbReference>
<dbReference type="PANTHER" id="PTHR24394">
    <property type="entry name" value="ZINC FINGER PROTEIN"/>
    <property type="match status" value="1"/>
</dbReference>